<evidence type="ECO:0000313" key="1">
    <source>
        <dbReference type="EMBL" id="SEK91570.1"/>
    </source>
</evidence>
<dbReference type="AlphaFoldDB" id="A0A1H7KYD1"/>
<name>A0A1H7KYD1_STIAU</name>
<dbReference type="OrthoDB" id="5526303at2"/>
<keyword evidence="2" id="KW-1185">Reference proteome</keyword>
<evidence type="ECO:0000313" key="2">
    <source>
        <dbReference type="Proteomes" id="UP000182719"/>
    </source>
</evidence>
<sequence length="216" mass="22757">MIALVTLGAYALAGIAVATLLGRTGRPGLVGIARLGLQACLWPLFLPVLLPSAPAAAPGCEGGRIEAAEATLHDALQRLGRELGDPLTLETHRVRVLGTTLRAAAQRLAELDAVLALPAHDGKALARELAALEAHADAQPVADILRERLAHLARLEGLRAQARADLERALARAGELATRLTLLRYEGATAHAAGRARELTDTIDELCRTLEEVRAA</sequence>
<gene>
    <name evidence="1" type="ORF">SAMN05444354_10360</name>
</gene>
<dbReference type="EMBL" id="FOAP01000003">
    <property type="protein sequence ID" value="SEK91570.1"/>
    <property type="molecule type" value="Genomic_DNA"/>
</dbReference>
<dbReference type="RefSeq" id="WP_075005692.1">
    <property type="nucleotide sequence ID" value="NZ_FOAP01000003.1"/>
</dbReference>
<reference evidence="2" key="1">
    <citation type="submission" date="2016-10" db="EMBL/GenBank/DDBJ databases">
        <authorList>
            <person name="Varghese N."/>
            <person name="Submissions S."/>
        </authorList>
    </citation>
    <scope>NUCLEOTIDE SEQUENCE [LARGE SCALE GENOMIC DNA]</scope>
    <source>
        <strain evidence="2">DSM 17044</strain>
    </source>
</reference>
<proteinExistence type="predicted"/>
<protein>
    <submittedName>
        <fullName evidence="1">Uncharacterized protein</fullName>
    </submittedName>
</protein>
<organism evidence="1 2">
    <name type="scientific">Stigmatella aurantiaca</name>
    <dbReference type="NCBI Taxonomy" id="41"/>
    <lineage>
        <taxon>Bacteria</taxon>
        <taxon>Pseudomonadati</taxon>
        <taxon>Myxococcota</taxon>
        <taxon>Myxococcia</taxon>
        <taxon>Myxococcales</taxon>
        <taxon>Cystobacterineae</taxon>
        <taxon>Archangiaceae</taxon>
        <taxon>Stigmatella</taxon>
    </lineage>
</organism>
<dbReference type="Proteomes" id="UP000182719">
    <property type="component" value="Unassembled WGS sequence"/>
</dbReference>
<accession>A0A1H7KYD1</accession>